<dbReference type="HOGENOM" id="CLU_081511_0_0_14"/>
<dbReference type="EMBL" id="HE613254">
    <property type="protein sequence ID" value="CCE66987.1"/>
    <property type="molecule type" value="Genomic_DNA"/>
</dbReference>
<organism evidence="1">
    <name type="scientific">Candidatus Mycoplasma haematominutum 'Birmingham 1'</name>
    <dbReference type="NCBI Taxonomy" id="1116213"/>
    <lineage>
        <taxon>Bacteria</taxon>
        <taxon>Bacillati</taxon>
        <taxon>Mycoplasmatota</taxon>
        <taxon>Mollicutes</taxon>
        <taxon>Mycoplasmataceae</taxon>
        <taxon>Mycoplasma</taxon>
    </lineage>
</organism>
<evidence type="ECO:0000313" key="1">
    <source>
        <dbReference type="EMBL" id="CCE66987.1"/>
    </source>
</evidence>
<protein>
    <submittedName>
        <fullName evidence="1">Uncharacterized protein</fullName>
    </submittedName>
</protein>
<reference evidence="1" key="2">
    <citation type="submission" date="2011-11" db="EMBL/GenBank/DDBJ databases">
        <authorList>
            <person name="Barker E."/>
        </authorList>
    </citation>
    <scope>NUCLEOTIDE SEQUENCE</scope>
    <source>
        <strain evidence="1">Birmingham 1</strain>
    </source>
</reference>
<gene>
    <name evidence="1" type="ORF">MHM_04690</name>
</gene>
<dbReference type="PATRIC" id="fig|1116213.3.peg.508"/>
<proteinExistence type="predicted"/>
<name>G8C3T9_9MOLU</name>
<dbReference type="KEGG" id="mhb:MHM_04690"/>
<reference evidence="1" key="1">
    <citation type="submission" date="2011-11" db="EMBL/GenBank/DDBJ databases">
        <title>Complete genome sequence of Candidatus Mycoplasma haemominutum.</title>
        <authorList>
            <person name="Barker E.N."/>
            <person name="Darby A.C."/>
            <person name="Helps C.R."/>
            <person name="Peters I.R."/>
            <person name="Hughes M.A."/>
            <person name="Radford A.D."/>
            <person name="Novacco M."/>
            <person name="Boretti F."/>
            <person name="Hofmann-Lehmann R."/>
            <person name="Tasker S."/>
        </authorList>
    </citation>
    <scope>NUCLEOTIDE SEQUENCE</scope>
    <source>
        <strain evidence="1">Birmingham 1</strain>
    </source>
</reference>
<dbReference type="AlphaFoldDB" id="G8C3T9"/>
<dbReference type="RefSeq" id="WP_015511852.1">
    <property type="nucleotide sequence ID" value="NC_021007.1"/>
</dbReference>
<sequence>MQFIQNMTKDHYSQSIQFIEGLKKTVFKQQEISELLKDFHLKLPRLISFFMNAENRTQFQAMFLGESLLKTKETFKILSGQATGVNNIFRVQEGLLTHIMNKFLTAPEETMKKVDRLSKLIGSISNKHRQGASSAGATTQNQSVAEPYLLSRERIDRFFQSRSDSSQDVYEDILLVEIGLNQLGVPIPSRGTSIVNSIIAGALDSFLKAQN</sequence>
<accession>G8C3T9</accession>